<evidence type="ECO:0000313" key="2">
    <source>
        <dbReference type="Proteomes" id="UP000247465"/>
    </source>
</evidence>
<protein>
    <submittedName>
        <fullName evidence="1">Ectoine dioxygenase</fullName>
        <ecNumber evidence="1">1.14.11.55</ecNumber>
    </submittedName>
</protein>
<accession>A0A2Z4ADD9</accession>
<name>A0A2Z4ADD9_9BACT</name>
<dbReference type="PANTHER" id="PTHR20883:SF46">
    <property type="entry name" value="PHYTANOYL-COA HYDROXYLASE"/>
    <property type="match status" value="1"/>
</dbReference>
<dbReference type="KEGG" id="mtar:DF168_01250"/>
<dbReference type="Pfam" id="PF05721">
    <property type="entry name" value="PhyH"/>
    <property type="match status" value="1"/>
</dbReference>
<dbReference type="EMBL" id="CP029803">
    <property type="protein sequence ID" value="AWT60051.1"/>
    <property type="molecule type" value="Genomic_DNA"/>
</dbReference>
<dbReference type="Gene3D" id="2.60.120.620">
    <property type="entry name" value="q2cbj1_9rhob like domain"/>
    <property type="match status" value="1"/>
</dbReference>
<organism evidence="1 2">
    <name type="scientific">Candidatus Moanibacter tarae</name>
    <dbReference type="NCBI Taxonomy" id="2200854"/>
    <lineage>
        <taxon>Bacteria</taxon>
        <taxon>Pseudomonadati</taxon>
        <taxon>Verrucomicrobiota</taxon>
        <taxon>Opitutia</taxon>
        <taxon>Puniceicoccales</taxon>
        <taxon>Puniceicoccales incertae sedis</taxon>
        <taxon>Candidatus Moanibacter</taxon>
    </lineage>
</organism>
<reference evidence="1 2" key="1">
    <citation type="submission" date="2018-06" db="EMBL/GenBank/DDBJ databases">
        <title>Draft Genome Sequence of a Novel Marine Bacterium Related to the Verrucomicrobia.</title>
        <authorList>
            <person name="Vosseberg J."/>
            <person name="Martijn J."/>
            <person name="Ettema T.J.G."/>
        </authorList>
    </citation>
    <scope>NUCLEOTIDE SEQUENCE [LARGE SCALE GENOMIC DNA]</scope>
    <source>
        <strain evidence="1">TARA_B100001123</strain>
    </source>
</reference>
<dbReference type="AlphaFoldDB" id="A0A2Z4ADD9"/>
<dbReference type="GO" id="GO:0005506">
    <property type="term" value="F:iron ion binding"/>
    <property type="evidence" value="ECO:0007669"/>
    <property type="project" value="UniProtKB-ARBA"/>
</dbReference>
<keyword evidence="1" id="KW-0560">Oxidoreductase</keyword>
<sequence length="266" mass="29948">MHKSFQSLTYSTRQHSQFEKDGYLRLGRLLSSDDLSDLRTRIDDLMLGNRIIDGITFQLDDSHSNRYKNLSSRTNGASKQTLAYRRIDELHLDPFFLRYMQHPIFRDITRRYIGENVSIFRSMFMNKPANGGTELPWHQDVGAGWGIDSDPTTTVWTALDDASVATGCMQIVPGSHHLGILNQGHFISKEDQIAYCSQDQIIDLVVPAGEAILIHNWVLHRSGINKTGNPRRAFSIAYMDAATRSVKSGQTFPVIFGEGPFPSSGK</sequence>
<keyword evidence="1" id="KW-0223">Dioxygenase</keyword>
<dbReference type="GO" id="GO:0016706">
    <property type="term" value="F:2-oxoglutarate-dependent dioxygenase activity"/>
    <property type="evidence" value="ECO:0007669"/>
    <property type="project" value="UniProtKB-ARBA"/>
</dbReference>
<gene>
    <name evidence="1" type="primary">ectD_7</name>
    <name evidence="1" type="ORF">DF168_01250</name>
</gene>
<proteinExistence type="predicted"/>
<dbReference type="Proteomes" id="UP000247465">
    <property type="component" value="Chromosome"/>
</dbReference>
<dbReference type="InterPro" id="IPR008775">
    <property type="entry name" value="Phytyl_CoA_dOase-like"/>
</dbReference>
<dbReference type="SUPFAM" id="SSF51197">
    <property type="entry name" value="Clavaminate synthase-like"/>
    <property type="match status" value="1"/>
</dbReference>
<dbReference type="EC" id="1.14.11.55" evidence="1"/>
<evidence type="ECO:0000313" key="1">
    <source>
        <dbReference type="EMBL" id="AWT60051.1"/>
    </source>
</evidence>
<dbReference type="PANTHER" id="PTHR20883">
    <property type="entry name" value="PHYTANOYL-COA DIOXYGENASE DOMAIN CONTAINING 1"/>
    <property type="match status" value="1"/>
</dbReference>